<evidence type="ECO:0000313" key="8">
    <source>
        <dbReference type="Proteomes" id="UP001196601"/>
    </source>
</evidence>
<reference evidence="7 8" key="1">
    <citation type="journal article" date="2021" name="Syst. Appl. Microbiol.">
        <title>Pseudomonas lalucatii sp. nov. isolated from Vallgornera, a karstic cave in Mallorca, Western Mediterranean.</title>
        <authorList>
            <person name="Busquets A."/>
            <person name="Mulet M."/>
            <person name="Gomila M."/>
            <person name="Garcia-Valdes E."/>
        </authorList>
    </citation>
    <scope>NUCLEOTIDE SEQUENCE [LARGE SCALE GENOMIC DNA]</scope>
    <source>
        <strain evidence="7 8">R1b54</strain>
    </source>
</reference>
<organism evidence="7 8">
    <name type="scientific">Pseudomonas lalucatii</name>
    <dbReference type="NCBI Taxonomy" id="1424203"/>
    <lineage>
        <taxon>Bacteria</taxon>
        <taxon>Pseudomonadati</taxon>
        <taxon>Pseudomonadota</taxon>
        <taxon>Gammaproteobacteria</taxon>
        <taxon>Pseudomonadales</taxon>
        <taxon>Pseudomonadaceae</taxon>
        <taxon>Pseudomonas</taxon>
    </lineage>
</organism>
<feature type="transmembrane region" description="Helical" evidence="5">
    <location>
        <begin position="195"/>
        <end position="221"/>
    </location>
</feature>
<sequence>MKQLWRNSSSWHAGPPAWGPAMVAGLGCALPLLLGLFSGHTGFLWASVGAFQAAQASPLHRFGMLRMLLLTGLGACSAALGFWSAVDPLVSLGLFGGFGLLLAWLQRFGSEAGKMGLGLVVCLCLGQGQHGIGNLNNPHAIATLFILGGLWVMLLAFGLRGLHGMRMWPYMPRFIGILKVLRRHARRLPRRQWRLHALGCTLAMALAGTLVSLAGLHHGYWLTLTVLTTLQLEFQGSLVRALQSSLTSMAAAGLLILLGHSLQDPTLMVLSLIPLIFLSRALQASHYALFVMQSAIGFVLLAESLSRDWQLAQLRLLNVLFGVVLALFVALLMYGLRQLLEKRAQRSAAAHRTP</sequence>
<evidence type="ECO:0000256" key="1">
    <source>
        <dbReference type="ARBA" id="ARBA00004141"/>
    </source>
</evidence>
<protein>
    <submittedName>
        <fullName evidence="7">FUSC family protein</fullName>
    </submittedName>
</protein>
<keyword evidence="2 5" id="KW-0812">Transmembrane</keyword>
<dbReference type="Proteomes" id="UP001196601">
    <property type="component" value="Unassembled WGS sequence"/>
</dbReference>
<feature type="transmembrane region" description="Helical" evidence="5">
    <location>
        <begin position="314"/>
        <end position="336"/>
    </location>
</feature>
<proteinExistence type="predicted"/>
<dbReference type="Pfam" id="PF13515">
    <property type="entry name" value="FUSC_2"/>
    <property type="match status" value="1"/>
</dbReference>
<evidence type="ECO:0000313" key="7">
    <source>
        <dbReference type="EMBL" id="MBS7661000.1"/>
    </source>
</evidence>
<feature type="transmembrane region" description="Helical" evidence="5">
    <location>
        <begin position="63"/>
        <end position="83"/>
    </location>
</feature>
<keyword evidence="3 5" id="KW-1133">Transmembrane helix</keyword>
<dbReference type="PROSITE" id="PS51257">
    <property type="entry name" value="PROKAR_LIPOPROTEIN"/>
    <property type="match status" value="1"/>
</dbReference>
<keyword evidence="8" id="KW-1185">Reference proteome</keyword>
<feature type="domain" description="Integral membrane bound transporter" evidence="6">
    <location>
        <begin position="206"/>
        <end position="329"/>
    </location>
</feature>
<accession>A0ABS5PWY6</accession>
<feature type="transmembrane region" description="Helical" evidence="5">
    <location>
        <begin position="89"/>
        <end position="105"/>
    </location>
</feature>
<name>A0ABS5PWY6_9PSED</name>
<evidence type="ECO:0000256" key="4">
    <source>
        <dbReference type="ARBA" id="ARBA00023136"/>
    </source>
</evidence>
<dbReference type="EMBL" id="JADPMV010000001">
    <property type="protein sequence ID" value="MBS7661000.1"/>
    <property type="molecule type" value="Genomic_DNA"/>
</dbReference>
<evidence type="ECO:0000259" key="6">
    <source>
        <dbReference type="Pfam" id="PF13515"/>
    </source>
</evidence>
<gene>
    <name evidence="7" type="ORF">I0D00_03410</name>
</gene>
<evidence type="ECO:0000256" key="2">
    <source>
        <dbReference type="ARBA" id="ARBA00022692"/>
    </source>
</evidence>
<feature type="transmembrane region" description="Helical" evidence="5">
    <location>
        <begin position="281"/>
        <end position="302"/>
    </location>
</feature>
<evidence type="ECO:0000256" key="3">
    <source>
        <dbReference type="ARBA" id="ARBA00022989"/>
    </source>
</evidence>
<feature type="transmembrane region" description="Helical" evidence="5">
    <location>
        <begin position="20"/>
        <end position="51"/>
    </location>
</feature>
<feature type="transmembrane region" description="Helical" evidence="5">
    <location>
        <begin position="141"/>
        <end position="162"/>
    </location>
</feature>
<comment type="subcellular location">
    <subcellularLocation>
        <location evidence="1">Membrane</location>
        <topology evidence="1">Multi-pass membrane protein</topology>
    </subcellularLocation>
</comment>
<evidence type="ECO:0000256" key="5">
    <source>
        <dbReference type="SAM" id="Phobius"/>
    </source>
</evidence>
<dbReference type="RefSeq" id="WP_213638351.1">
    <property type="nucleotide sequence ID" value="NZ_JADPMV010000001.1"/>
</dbReference>
<comment type="caution">
    <text evidence="7">The sequence shown here is derived from an EMBL/GenBank/DDBJ whole genome shotgun (WGS) entry which is preliminary data.</text>
</comment>
<keyword evidence="4 5" id="KW-0472">Membrane</keyword>
<dbReference type="InterPro" id="IPR049453">
    <property type="entry name" value="Memb_transporter_dom"/>
</dbReference>